<keyword evidence="2" id="KW-0496">Mitochondrion</keyword>
<keyword evidence="1" id="KW-1133">Transmembrane helix</keyword>
<keyword evidence="1" id="KW-0812">Transmembrane</keyword>
<dbReference type="CTD" id="4541"/>
<organism evidence="2">
    <name type="scientific">Nurudea shiraii</name>
    <dbReference type="NCBI Taxonomy" id="196481"/>
    <lineage>
        <taxon>Eukaryota</taxon>
        <taxon>Metazoa</taxon>
        <taxon>Ecdysozoa</taxon>
        <taxon>Arthropoda</taxon>
        <taxon>Hexapoda</taxon>
        <taxon>Insecta</taxon>
        <taxon>Pterygota</taxon>
        <taxon>Neoptera</taxon>
        <taxon>Paraneoptera</taxon>
        <taxon>Hemiptera</taxon>
        <taxon>Sternorrhyncha</taxon>
        <taxon>Aphidomorpha</taxon>
        <taxon>Aphidoidea</taxon>
        <taxon>Aphididae</taxon>
        <taxon>Eriosomatinae</taxon>
        <taxon>Fordini</taxon>
        <taxon>Nurudea</taxon>
    </lineage>
</organism>
<reference evidence="2" key="1">
    <citation type="journal article" date="2017" name="Mol. Phylogenet. Evol.">
        <title>Another look at the phylogenetic relationships and intercontinental biogeography of eastern Asian - North American Rhus gall aphids (Hemiptera: Aphididae: Eriosomatinae): Evidence from mitogenome sequences via genome skimming.</title>
        <authorList>
            <person name="Ren Z."/>
            <person name="Harris A.J."/>
            <person name="Dikow R.B."/>
            <person name="Ma E."/>
            <person name="Zhong Y."/>
            <person name="Wen J."/>
        </authorList>
    </citation>
    <scope>NUCLEOTIDE SEQUENCE</scope>
</reference>
<evidence type="ECO:0000313" key="2">
    <source>
        <dbReference type="EMBL" id="ARW70214.1"/>
    </source>
</evidence>
<geneLocation type="mitochondrion" evidence="2"/>
<dbReference type="AlphaFoldDB" id="A0A1Z1MW74"/>
<protein>
    <submittedName>
        <fullName evidence="2">NADH dehydrogenase subunit 6</fullName>
    </submittedName>
</protein>
<proteinExistence type="predicted"/>
<feature type="transmembrane region" description="Helical" evidence="1">
    <location>
        <begin position="86"/>
        <end position="106"/>
    </location>
</feature>
<dbReference type="GeneID" id="33362649"/>
<keyword evidence="1" id="KW-0472">Membrane</keyword>
<sequence>MLIKMIMWLNLMLSMIFIILKSPLKSNLIILIQAMSLTMMINLINKTSWISFMIIILYIGGLMIIFLYISSIAFNDINILLNYKNMIMKLMIMSILMYFMKSLLLMENFKFNNNYLFEDNFFMINMFNSPNNMMLYFIMMILFIMLILIIWLLKFNKGPIRQKM</sequence>
<gene>
    <name evidence="2" type="primary">ND6</name>
</gene>
<dbReference type="RefSeq" id="YP_009400049.1">
    <property type="nucleotide sequence ID" value="NC_035301.1"/>
</dbReference>
<name>A0A1Z1MW74_9HEMI</name>
<feature type="transmembrane region" description="Helical" evidence="1">
    <location>
        <begin position="50"/>
        <end position="74"/>
    </location>
</feature>
<evidence type="ECO:0000256" key="1">
    <source>
        <dbReference type="SAM" id="Phobius"/>
    </source>
</evidence>
<dbReference type="EMBL" id="MF043978">
    <property type="protein sequence ID" value="ARW70214.1"/>
    <property type="molecule type" value="Genomic_DNA"/>
</dbReference>
<feature type="transmembrane region" description="Helical" evidence="1">
    <location>
        <begin position="133"/>
        <end position="153"/>
    </location>
</feature>
<accession>A0A1Z1MW74</accession>